<keyword evidence="3" id="KW-0272">Extracellular matrix</keyword>
<gene>
    <name evidence="5" type="primary">Zp3_8</name>
    <name evidence="5" type="ORF">GTO93_0020844</name>
</gene>
<accession>A0ABS2XBL4</accession>
<keyword evidence="3" id="KW-0472">Membrane</keyword>
<feature type="domain" description="ZP" evidence="4">
    <location>
        <begin position="69"/>
        <end position="330"/>
    </location>
</feature>
<dbReference type="Gene3D" id="2.60.40.3210">
    <property type="entry name" value="Zona pellucida, ZP-N domain"/>
    <property type="match status" value="1"/>
</dbReference>
<dbReference type="InterPro" id="IPR055355">
    <property type="entry name" value="ZP-C"/>
</dbReference>
<evidence type="ECO:0000313" key="5">
    <source>
        <dbReference type="EMBL" id="MBN3271541.1"/>
    </source>
</evidence>
<dbReference type="InterPro" id="IPR001507">
    <property type="entry name" value="ZP_dom"/>
</dbReference>
<organism evidence="5 6">
    <name type="scientific">Polyodon spathula</name>
    <name type="common">North American paddlefish</name>
    <name type="synonym">Squalus spathula</name>
    <dbReference type="NCBI Taxonomy" id="7913"/>
    <lineage>
        <taxon>Eukaryota</taxon>
        <taxon>Metazoa</taxon>
        <taxon>Chordata</taxon>
        <taxon>Craniata</taxon>
        <taxon>Vertebrata</taxon>
        <taxon>Euteleostomi</taxon>
        <taxon>Actinopterygii</taxon>
        <taxon>Chondrostei</taxon>
        <taxon>Acipenseriformes</taxon>
        <taxon>Polyodontidae</taxon>
        <taxon>Polyodon</taxon>
    </lineage>
</organism>
<feature type="signal peptide" evidence="3">
    <location>
        <begin position="1"/>
        <end position="25"/>
    </location>
</feature>
<dbReference type="Gene3D" id="2.60.40.4100">
    <property type="entry name" value="Zona pellucida, ZP-C domain"/>
    <property type="match status" value="1"/>
</dbReference>
<dbReference type="SMART" id="SM00241">
    <property type="entry name" value="ZP"/>
    <property type="match status" value="1"/>
</dbReference>
<feature type="non-terminal residue" evidence="5">
    <location>
        <position position="1"/>
    </location>
</feature>
<evidence type="ECO:0000256" key="3">
    <source>
        <dbReference type="RuleBase" id="RU367066"/>
    </source>
</evidence>
<dbReference type="Pfam" id="PF00100">
    <property type="entry name" value="Zona_pellucida"/>
    <property type="match status" value="1"/>
</dbReference>
<evidence type="ECO:0000256" key="1">
    <source>
        <dbReference type="ARBA" id="ARBA00023157"/>
    </source>
</evidence>
<dbReference type="PROSITE" id="PS51034">
    <property type="entry name" value="ZP_2"/>
    <property type="match status" value="1"/>
</dbReference>
<comment type="subcellular location">
    <subcellularLocation>
        <location evidence="3">Zona pellucida</location>
    </subcellularLocation>
    <subcellularLocation>
        <location evidence="3">Cell membrane</location>
        <topology evidence="3">Single-pass type I membrane protein</topology>
    </subcellularLocation>
</comment>
<dbReference type="PRINTS" id="PR00023">
    <property type="entry name" value="ZPELLUCIDA"/>
</dbReference>
<feature type="non-terminal residue" evidence="5">
    <location>
        <position position="446"/>
    </location>
</feature>
<keyword evidence="3" id="KW-0964">Secreted</keyword>
<dbReference type="Pfam" id="PF23344">
    <property type="entry name" value="ZP-N"/>
    <property type="match status" value="1"/>
</dbReference>
<name>A0ABS2XBL4_POLSP</name>
<dbReference type="InterPro" id="IPR042235">
    <property type="entry name" value="ZP-C_dom"/>
</dbReference>
<evidence type="ECO:0000259" key="4">
    <source>
        <dbReference type="PROSITE" id="PS51034"/>
    </source>
</evidence>
<keyword evidence="3" id="KW-1003">Cell membrane</keyword>
<evidence type="ECO:0000313" key="6">
    <source>
        <dbReference type="Proteomes" id="UP001166093"/>
    </source>
</evidence>
<feature type="chain" id="PRO_5044968990" description="Zona pellucida sperm-binding protein 3" evidence="3">
    <location>
        <begin position="26"/>
        <end position="446"/>
    </location>
</feature>
<comment type="caution">
    <text evidence="5">The sequence shown here is derived from an EMBL/GenBank/DDBJ whole genome shotgun (WGS) entry which is preliminary data.</text>
</comment>
<dbReference type="PANTHER" id="PTHR11576:SF2">
    <property type="entry name" value="ZONA PELLUCIDA SPERM-BINDING PROTEIN 3"/>
    <property type="match status" value="1"/>
</dbReference>
<dbReference type="InterPro" id="IPR048290">
    <property type="entry name" value="ZP_chr"/>
</dbReference>
<comment type="similarity">
    <text evidence="3">Belongs to the ZP domain family. ZPC subfamily.</text>
</comment>
<keyword evidence="6" id="KW-1185">Reference proteome</keyword>
<protein>
    <recommendedName>
        <fullName evidence="3">Zona pellucida sperm-binding protein 3</fullName>
    </recommendedName>
</protein>
<dbReference type="InterPro" id="IPR055356">
    <property type="entry name" value="ZP-N"/>
</dbReference>
<keyword evidence="2" id="KW-0325">Glycoprotein</keyword>
<keyword evidence="1 3" id="KW-1015">Disulfide bond</keyword>
<reference evidence="5" key="1">
    <citation type="journal article" date="2021" name="Cell">
        <title>Tracing the genetic footprints of vertebrate landing in non-teleost ray-finned fishes.</title>
        <authorList>
            <person name="Bi X."/>
            <person name="Wang K."/>
            <person name="Yang L."/>
            <person name="Pan H."/>
            <person name="Jiang H."/>
            <person name="Wei Q."/>
            <person name="Fang M."/>
            <person name="Yu H."/>
            <person name="Zhu C."/>
            <person name="Cai Y."/>
            <person name="He Y."/>
            <person name="Gan X."/>
            <person name="Zeng H."/>
            <person name="Yu D."/>
            <person name="Zhu Y."/>
            <person name="Jiang H."/>
            <person name="Qiu Q."/>
            <person name="Yang H."/>
            <person name="Zhang Y.E."/>
            <person name="Wang W."/>
            <person name="Zhu M."/>
            <person name="He S."/>
            <person name="Zhang G."/>
        </authorList>
    </citation>
    <scope>NUCLEOTIDE SEQUENCE</scope>
    <source>
        <strain evidence="5">Pddl_001</strain>
    </source>
</reference>
<keyword evidence="3" id="KW-0732">Signal</keyword>
<comment type="domain">
    <text evidence="3">The ZP domain is involved in the polymerization of the ZP proteins to form the zona pellucida.</text>
</comment>
<evidence type="ECO:0000256" key="2">
    <source>
        <dbReference type="ARBA" id="ARBA00023180"/>
    </source>
</evidence>
<sequence>MGRVESAKFLLSALFVFGLLRGGAGSSWLGSKLFSQAKAGSAVVDYPSPSSKRQEPEVKAILPQTVAAQCGESRVVVTVKRDLFGIGQLIKASDVWLGSCAVTRLDDATQSLIFDAQLQECGSTLKMVQDTLVYSFNLRYIPTPNSNLPIVRTNSAQVGIECRYLRLQNVSSNALKPTWVPFTSTKLAEAALDFSLRLMTDDWVTQRTSNVYSLGDVLNIEASVNGTNHMPLRLFVDNCVATMVPDKNSIPRYVFVDNSGCLVDAKVSGSASRFVSPRVQNTKLQMKLDAFRFYSDARSTIYITCHLKVASASQNMDSVNKACSFTASSGRWSSVDGSDQICSCCNTGSCGVGSPPRKRRGSGAAGNMAEKPVLEWEGDASIGPLIVLETSVDIPKASEAQSLWLKEDGKLQGNRSVPQDLKEQILFILNVLLSWDVHALLQLVFL</sequence>
<dbReference type="EMBL" id="JAAWVQ010011811">
    <property type="protein sequence ID" value="MBN3271541.1"/>
    <property type="molecule type" value="Genomic_DNA"/>
</dbReference>
<dbReference type="Proteomes" id="UP001166093">
    <property type="component" value="Unassembled WGS sequence"/>
</dbReference>
<comment type="function">
    <text evidence="3">Component of the zona pellucida, an extracellular matrix surrounding oocytes which mediates sperm binding, induction of the acrosome reaction and prevents post-fertilization polyspermy. The zona pellucida is composed of 3 to 4 glycoproteins, ZP1, ZP2, ZP3, and ZP4. ZP3 is essential for sperm binding and zona matrix formation.</text>
</comment>
<proteinExistence type="inferred from homology"/>
<comment type="PTM">
    <text evidence="3">Proteolytically cleaved before the transmembrane segment to yield the secreted ectodomain incorporated in the zona pellucida.</text>
</comment>
<dbReference type="PANTHER" id="PTHR11576">
    <property type="entry name" value="ZONA PELLUCIDA SPERM-BINDING PROTEIN 3"/>
    <property type="match status" value="1"/>
</dbReference>
<keyword evidence="3" id="KW-0165">Cleavage on pair of basic residues</keyword>